<dbReference type="AlphaFoldDB" id="A0A6L6QCF0"/>
<evidence type="ECO:0000256" key="1">
    <source>
        <dbReference type="SAM" id="Phobius"/>
    </source>
</evidence>
<keyword evidence="1" id="KW-0472">Membrane</keyword>
<keyword evidence="1" id="KW-1133">Transmembrane helix</keyword>
<reference evidence="2 3" key="1">
    <citation type="submission" date="2019-11" db="EMBL/GenBank/DDBJ databases">
        <title>Type strains purchased from KCTC, JCM and DSMZ.</title>
        <authorList>
            <person name="Lu H."/>
        </authorList>
    </citation>
    <scope>NUCLEOTIDE SEQUENCE [LARGE SCALE GENOMIC DNA]</scope>
    <source>
        <strain evidence="2 3">JCM 31587</strain>
    </source>
</reference>
<evidence type="ECO:0000313" key="2">
    <source>
        <dbReference type="EMBL" id="MTW09825.1"/>
    </source>
</evidence>
<comment type="caution">
    <text evidence="2">The sequence shown here is derived from an EMBL/GenBank/DDBJ whole genome shotgun (WGS) entry which is preliminary data.</text>
</comment>
<dbReference type="OrthoDB" id="5948210at2"/>
<proteinExistence type="predicted"/>
<feature type="transmembrane region" description="Helical" evidence="1">
    <location>
        <begin position="177"/>
        <end position="193"/>
    </location>
</feature>
<accession>A0A6L6QCF0</accession>
<feature type="transmembrane region" description="Helical" evidence="1">
    <location>
        <begin position="147"/>
        <end position="165"/>
    </location>
</feature>
<name>A0A6L6QCF0_9BURK</name>
<keyword evidence="1" id="KW-0812">Transmembrane</keyword>
<evidence type="ECO:0000313" key="3">
    <source>
        <dbReference type="Proteomes" id="UP000472320"/>
    </source>
</evidence>
<dbReference type="Proteomes" id="UP000472320">
    <property type="component" value="Unassembled WGS sequence"/>
</dbReference>
<keyword evidence="3" id="KW-1185">Reference proteome</keyword>
<organism evidence="2 3">
    <name type="scientific">Massilia eburnea</name>
    <dbReference type="NCBI Taxonomy" id="1776165"/>
    <lineage>
        <taxon>Bacteria</taxon>
        <taxon>Pseudomonadati</taxon>
        <taxon>Pseudomonadota</taxon>
        <taxon>Betaproteobacteria</taxon>
        <taxon>Burkholderiales</taxon>
        <taxon>Oxalobacteraceae</taxon>
        <taxon>Telluria group</taxon>
        <taxon>Massilia</taxon>
    </lineage>
</organism>
<protein>
    <submittedName>
        <fullName evidence="2">Uncharacterized protein</fullName>
    </submittedName>
</protein>
<sequence length="254" mass="28602">MIFVWGRKPVYTHAGYVADYCPVCRAARAFTVQRIGMAWHVYYVTVSKGELAGYQRTCCDCGMVLPMEVGHYSHLSPEQLPLVQLEQATNPHLSIRHADALAAAARLREAPLMLDESERRRQIDAALRLQADALEVYDATVRLDREVWWSIAGAFAFCAVVLAALKQQAPENLDNGFIIAFFLGLGAVGWQLSQMGERFLRREILPKLARSLAPLQPRPAEIDEAFERLREQGRKLAQRIDSARVQQAIADLRN</sequence>
<dbReference type="EMBL" id="WNKX01000002">
    <property type="protein sequence ID" value="MTW09825.1"/>
    <property type="molecule type" value="Genomic_DNA"/>
</dbReference>
<gene>
    <name evidence="2" type="ORF">GM658_04365</name>
</gene>
<dbReference type="RefSeq" id="WP_155452768.1">
    <property type="nucleotide sequence ID" value="NZ_WNKX01000002.1"/>
</dbReference>